<dbReference type="InterPro" id="IPR000123">
    <property type="entry name" value="Reverse_transcriptase_msDNA"/>
</dbReference>
<dbReference type="EMBL" id="JAPWGW010000003">
    <property type="protein sequence ID" value="MCZ4298301.1"/>
    <property type="molecule type" value="Genomic_DNA"/>
</dbReference>
<protein>
    <recommendedName>
        <fullName evidence="1">RNA-directed DNA polymerase</fullName>
        <ecNumber evidence="1">2.7.7.49</ecNumber>
    </recommendedName>
</protein>
<keyword evidence="6 10" id="KW-0695">RNA-directed DNA polymerase</keyword>
<feature type="domain" description="Reverse transcriptase" evidence="9">
    <location>
        <begin position="30"/>
        <end position="269"/>
    </location>
</feature>
<reference evidence="10" key="1">
    <citation type="submission" date="2022-12" db="EMBL/GenBank/DDBJ databases">
        <title>Bacterial isolates from different developmental stages of Nematostella vectensis.</title>
        <authorList>
            <person name="Fraune S."/>
        </authorList>
    </citation>
    <scope>NUCLEOTIDE SEQUENCE</scope>
    <source>
        <strain evidence="10">G21632-S1</strain>
    </source>
</reference>
<dbReference type="InterPro" id="IPR051083">
    <property type="entry name" value="GrpII_Intron_Splice-Mob/Def"/>
</dbReference>
<dbReference type="SUPFAM" id="SSF160945">
    <property type="entry name" value="PH0156-like"/>
    <property type="match status" value="1"/>
</dbReference>
<dbReference type="Proteomes" id="UP001083770">
    <property type="component" value="Unassembled WGS sequence"/>
</dbReference>
<evidence type="ECO:0000256" key="3">
    <source>
        <dbReference type="ARBA" id="ARBA00022695"/>
    </source>
</evidence>
<dbReference type="NCBIfam" id="NF038237">
    <property type="entry name" value="retron_Ec67_fus"/>
    <property type="match status" value="1"/>
</dbReference>
<evidence type="ECO:0000313" key="10">
    <source>
        <dbReference type="EMBL" id="MCZ4298301.1"/>
    </source>
</evidence>
<dbReference type="InterPro" id="IPR053543">
    <property type="entry name" value="Bacterial_RT"/>
</dbReference>
<evidence type="ECO:0000256" key="8">
    <source>
        <dbReference type="ARBA" id="ARBA00048173"/>
    </source>
</evidence>
<comment type="catalytic activity">
    <reaction evidence="8">
        <text>DNA(n) + a 2'-deoxyribonucleoside 5'-triphosphate = DNA(n+1) + diphosphate</text>
        <dbReference type="Rhea" id="RHEA:22508"/>
        <dbReference type="Rhea" id="RHEA-COMP:17339"/>
        <dbReference type="Rhea" id="RHEA-COMP:17340"/>
        <dbReference type="ChEBI" id="CHEBI:33019"/>
        <dbReference type="ChEBI" id="CHEBI:61560"/>
        <dbReference type="ChEBI" id="CHEBI:173112"/>
        <dbReference type="EC" id="2.7.7.49"/>
    </reaction>
</comment>
<name>A0ABT4LVC1_9PROT</name>
<gene>
    <name evidence="10" type="ORF">O4G74_09550</name>
</gene>
<comment type="caution">
    <text evidence="10">The sequence shown here is derived from an EMBL/GenBank/DDBJ whole genome shotgun (WGS) entry which is preliminary data.</text>
</comment>
<evidence type="ECO:0000256" key="5">
    <source>
        <dbReference type="ARBA" id="ARBA00022842"/>
    </source>
</evidence>
<proteinExistence type="inferred from homology"/>
<dbReference type="Pfam" id="PF00078">
    <property type="entry name" value="RVT_1"/>
    <property type="match status" value="1"/>
</dbReference>
<dbReference type="InterPro" id="IPR000477">
    <property type="entry name" value="RT_dom"/>
</dbReference>
<comment type="similarity">
    <text evidence="7">Belongs to the bacterial reverse transcriptase family.</text>
</comment>
<organism evidence="10 11">
    <name type="scientific">Henriciella marina</name>
    <dbReference type="NCBI Taxonomy" id="453851"/>
    <lineage>
        <taxon>Bacteria</taxon>
        <taxon>Pseudomonadati</taxon>
        <taxon>Pseudomonadota</taxon>
        <taxon>Alphaproteobacteria</taxon>
        <taxon>Hyphomonadales</taxon>
        <taxon>Hyphomonadaceae</taxon>
        <taxon>Henriciella</taxon>
    </lineage>
</organism>
<dbReference type="PROSITE" id="PS50878">
    <property type="entry name" value="RT_POL"/>
    <property type="match status" value="1"/>
</dbReference>
<sequence>MPASQSSLSALKSATSLSDFAHLIGVKPQWLSYVMYVSSTGKSYSVFERPKKSGGMRTISAPNGQLKNIQKRTAVLLAKCHADLRREKFDPSRALQHGIVKSRGSINTNALKHIGKKFVFNIDLKNFYGSINFGRVRGFFISDSRFRLRPEIATLIAQICCYENSLPQGAPTSPIISEFLGNIIDSRLNRLARKHKCTYSRYADDITFSTNVRVFPRAIAKRKLLSLKRTWAIGRALRRELKLIKFAVNPAKTRMQCKRARQMATGLIVNEKLNVPCEYRKRTRAMCHSLFTTGEAYTISSTDGVKVPLSLPQVRGRMSFEFSVRSVEYVDSSKGNIRPFRDFKKAKEKAPEFYRRYRNLLLFEMLHANEMPTILCEGKTDNVYLKCALQKLAPQYPKMISSSGERKVRFFNYSTTTDVLLGLSGGIGGLKNFLETLRDAQNTFEVAPTEHPLIILVDNDAAAKSVWSVVKSILNSHSAVDGSAPHYKIFSNTFVVPIPKVNPATPIIIEELFPLSVLNTKLNGKVFNPHNPGGVSSKEYGKWAFAKNVVVPSYKSIDFLNFKPLLDNIDALL</sequence>
<evidence type="ECO:0000256" key="4">
    <source>
        <dbReference type="ARBA" id="ARBA00022723"/>
    </source>
</evidence>
<evidence type="ECO:0000313" key="11">
    <source>
        <dbReference type="Proteomes" id="UP001083770"/>
    </source>
</evidence>
<keyword evidence="3" id="KW-0548">Nucleotidyltransferase</keyword>
<evidence type="ECO:0000256" key="2">
    <source>
        <dbReference type="ARBA" id="ARBA00022679"/>
    </source>
</evidence>
<dbReference type="EC" id="2.7.7.49" evidence="1"/>
<evidence type="ECO:0000256" key="7">
    <source>
        <dbReference type="ARBA" id="ARBA00034120"/>
    </source>
</evidence>
<evidence type="ECO:0000256" key="1">
    <source>
        <dbReference type="ARBA" id="ARBA00012493"/>
    </source>
</evidence>
<keyword evidence="4" id="KW-0479">Metal-binding</keyword>
<dbReference type="PANTHER" id="PTHR34047:SF7">
    <property type="entry name" value="RNA-DIRECTED DNA POLYMERASE"/>
    <property type="match status" value="1"/>
</dbReference>
<keyword evidence="11" id="KW-1185">Reference proteome</keyword>
<keyword evidence="2" id="KW-0808">Transferase</keyword>
<dbReference type="CDD" id="cd03487">
    <property type="entry name" value="RT_Bac_retron_II"/>
    <property type="match status" value="1"/>
</dbReference>
<dbReference type="GO" id="GO:0003964">
    <property type="term" value="F:RNA-directed DNA polymerase activity"/>
    <property type="evidence" value="ECO:0007669"/>
    <property type="project" value="UniProtKB-KW"/>
</dbReference>
<dbReference type="RefSeq" id="WP_269402379.1">
    <property type="nucleotide sequence ID" value="NZ_JAPWGW010000003.1"/>
</dbReference>
<evidence type="ECO:0000256" key="6">
    <source>
        <dbReference type="ARBA" id="ARBA00022918"/>
    </source>
</evidence>
<keyword evidence="5" id="KW-0460">Magnesium</keyword>
<dbReference type="PANTHER" id="PTHR34047">
    <property type="entry name" value="NUCLEAR INTRON MATURASE 1, MITOCHONDRIAL-RELATED"/>
    <property type="match status" value="1"/>
</dbReference>
<dbReference type="PRINTS" id="PR00866">
    <property type="entry name" value="RNADNAPOLMS"/>
</dbReference>
<accession>A0ABT4LVC1</accession>
<evidence type="ECO:0000259" key="9">
    <source>
        <dbReference type="PROSITE" id="PS50878"/>
    </source>
</evidence>